<proteinExistence type="predicted"/>
<evidence type="ECO:0000313" key="4">
    <source>
        <dbReference type="Proteomes" id="UP000663940"/>
    </source>
</evidence>
<keyword evidence="4" id="KW-1185">Reference proteome</keyword>
<name>A0AAE6MH19_9SPHI</name>
<dbReference type="AlphaFoldDB" id="A0AAE6MH19"/>
<sequence length="189" mass="22388">MIALDKKDLEKIPVELNEAFEAIHIFFEAGLPDEHRKDLKKWLYYVINDQQYQSRFGASHVVANYEETIRLIKAAHALSARLEVLSVENTVSENDMIKERQAWDYYPDNLGRKSLLNPLKVINHLFKEISLDKYLEVLHEWLHSALSTKATHEILTPKEIIDVYRNLKKLYSATWLIYKRQIQLFLKYE</sequence>
<reference evidence="1 3" key="1">
    <citation type="submission" date="2019-08" db="EMBL/GenBank/DDBJ databases">
        <title>Comparative genome analysis confer to the adaptation heavy metal polluted environment.</title>
        <authorList>
            <person name="Li Y."/>
        </authorList>
    </citation>
    <scope>NUCLEOTIDE SEQUENCE [LARGE SCALE GENOMIC DNA]</scope>
    <source>
        <strain evidence="1 3">P2</strain>
    </source>
</reference>
<evidence type="ECO:0000313" key="2">
    <source>
        <dbReference type="EMBL" id="QTE48122.1"/>
    </source>
</evidence>
<evidence type="ECO:0000313" key="1">
    <source>
        <dbReference type="EMBL" id="QEM03125.1"/>
    </source>
</evidence>
<dbReference type="EMBL" id="CP043451">
    <property type="protein sequence ID" value="QEM03125.1"/>
    <property type="molecule type" value="Genomic_DNA"/>
</dbReference>
<organism evidence="1 3">
    <name type="scientific">Mucilaginibacter rubeus</name>
    <dbReference type="NCBI Taxonomy" id="2027860"/>
    <lineage>
        <taxon>Bacteria</taxon>
        <taxon>Pseudomonadati</taxon>
        <taxon>Bacteroidota</taxon>
        <taxon>Sphingobacteriia</taxon>
        <taxon>Sphingobacteriales</taxon>
        <taxon>Sphingobacteriaceae</taxon>
        <taxon>Mucilaginibacter</taxon>
    </lineage>
</organism>
<evidence type="ECO:0000313" key="3">
    <source>
        <dbReference type="Proteomes" id="UP000250557"/>
    </source>
</evidence>
<dbReference type="RefSeq" id="WP_112656867.1">
    <property type="nucleotide sequence ID" value="NZ_CP043451.1"/>
</dbReference>
<dbReference type="EMBL" id="CP071880">
    <property type="protein sequence ID" value="QTE48122.1"/>
    <property type="molecule type" value="Genomic_DNA"/>
</dbReference>
<dbReference type="Proteomes" id="UP000663940">
    <property type="component" value="Chromosome"/>
</dbReference>
<reference evidence="2 4" key="2">
    <citation type="submission" date="2021-03" db="EMBL/GenBank/DDBJ databases">
        <title>Mucilaginibacter strains isolated from gold and copper mining confer multi heavy-metal resistance.</title>
        <authorList>
            <person name="Li Y."/>
        </authorList>
    </citation>
    <scope>NUCLEOTIDE SEQUENCE [LARGE SCALE GENOMIC DNA]</scope>
    <source>
        <strain evidence="2 4">P2-4</strain>
    </source>
</reference>
<dbReference type="Proteomes" id="UP000250557">
    <property type="component" value="Chromosome"/>
</dbReference>
<protein>
    <submittedName>
        <fullName evidence="1">Uncharacterized protein</fullName>
    </submittedName>
</protein>
<gene>
    <name evidence="1" type="ORF">DIU31_006160</name>
    <name evidence="2" type="ORF">J3L21_21545</name>
</gene>
<accession>A0AAE6MH19</accession>